<proteinExistence type="predicted"/>
<organism evidence="1 2">
    <name type="scientific">Plakobranchus ocellatus</name>
    <dbReference type="NCBI Taxonomy" id="259542"/>
    <lineage>
        <taxon>Eukaryota</taxon>
        <taxon>Metazoa</taxon>
        <taxon>Spiralia</taxon>
        <taxon>Lophotrochozoa</taxon>
        <taxon>Mollusca</taxon>
        <taxon>Gastropoda</taxon>
        <taxon>Heterobranchia</taxon>
        <taxon>Euthyneura</taxon>
        <taxon>Panpulmonata</taxon>
        <taxon>Sacoglossa</taxon>
        <taxon>Placobranchoidea</taxon>
        <taxon>Plakobranchidae</taxon>
        <taxon>Plakobranchus</taxon>
    </lineage>
</organism>
<protein>
    <submittedName>
        <fullName evidence="1">Uncharacterized protein</fullName>
    </submittedName>
</protein>
<sequence>MILNFHCAVEGKVVAIQSLIESTLVLLKSKAFRAESSSRLILWVTAACSNDVLPSAPHKVDDVENLILRDKVPSVSQALDLSSLVLKSRTDPLGVAAENVPNMFNRVHVRSYCRPGMDDTDLLSCEVSLCFPGTMGRGVVLLYDVALCHMRLQDGGYVVGLLR</sequence>
<name>A0AAV4D826_9GAST</name>
<evidence type="ECO:0000313" key="2">
    <source>
        <dbReference type="Proteomes" id="UP000735302"/>
    </source>
</evidence>
<dbReference type="AlphaFoldDB" id="A0AAV4D826"/>
<accession>A0AAV4D826</accession>
<comment type="caution">
    <text evidence="1">The sequence shown here is derived from an EMBL/GenBank/DDBJ whole genome shotgun (WGS) entry which is preliminary data.</text>
</comment>
<gene>
    <name evidence="1" type="ORF">PoB_006688300</name>
</gene>
<dbReference type="Proteomes" id="UP000735302">
    <property type="component" value="Unassembled WGS sequence"/>
</dbReference>
<dbReference type="EMBL" id="BLXT01007613">
    <property type="protein sequence ID" value="GFO40378.1"/>
    <property type="molecule type" value="Genomic_DNA"/>
</dbReference>
<evidence type="ECO:0000313" key="1">
    <source>
        <dbReference type="EMBL" id="GFO40378.1"/>
    </source>
</evidence>
<reference evidence="1 2" key="1">
    <citation type="journal article" date="2021" name="Elife">
        <title>Chloroplast acquisition without the gene transfer in kleptoplastic sea slugs, Plakobranchus ocellatus.</title>
        <authorList>
            <person name="Maeda T."/>
            <person name="Takahashi S."/>
            <person name="Yoshida T."/>
            <person name="Shimamura S."/>
            <person name="Takaki Y."/>
            <person name="Nagai Y."/>
            <person name="Toyoda A."/>
            <person name="Suzuki Y."/>
            <person name="Arimoto A."/>
            <person name="Ishii H."/>
            <person name="Satoh N."/>
            <person name="Nishiyama T."/>
            <person name="Hasebe M."/>
            <person name="Maruyama T."/>
            <person name="Minagawa J."/>
            <person name="Obokata J."/>
            <person name="Shigenobu S."/>
        </authorList>
    </citation>
    <scope>NUCLEOTIDE SEQUENCE [LARGE SCALE GENOMIC DNA]</scope>
</reference>
<keyword evidence="2" id="KW-1185">Reference proteome</keyword>